<dbReference type="InterPro" id="IPR033714">
    <property type="entry name" value="tRNA_bind_bactPheRS"/>
</dbReference>
<evidence type="ECO:0000259" key="17">
    <source>
        <dbReference type="PROSITE" id="PS50886"/>
    </source>
</evidence>
<dbReference type="Pfam" id="PF03483">
    <property type="entry name" value="B3_4"/>
    <property type="match status" value="1"/>
</dbReference>
<dbReference type="Gene3D" id="3.30.930.10">
    <property type="entry name" value="Bira Bifunctional Protein, Domain 2"/>
    <property type="match status" value="1"/>
</dbReference>
<dbReference type="AlphaFoldDB" id="A0A8J2Z2L5"/>
<dbReference type="InterPro" id="IPR045864">
    <property type="entry name" value="aa-tRNA-synth_II/BPL/LPL"/>
</dbReference>
<dbReference type="SMART" id="SM00874">
    <property type="entry name" value="B5"/>
    <property type="match status" value="1"/>
</dbReference>
<keyword evidence="13 15" id="KW-0030">Aminoacyl-tRNA synthetase</keyword>
<evidence type="ECO:0000259" key="18">
    <source>
        <dbReference type="PROSITE" id="PS51447"/>
    </source>
</evidence>
<dbReference type="PANTHER" id="PTHR10947:SF0">
    <property type="entry name" value="PHENYLALANINE--TRNA LIGASE BETA SUBUNIT"/>
    <property type="match status" value="1"/>
</dbReference>
<keyword evidence="21" id="KW-1185">Reference proteome</keyword>
<dbReference type="GO" id="GO:0000287">
    <property type="term" value="F:magnesium ion binding"/>
    <property type="evidence" value="ECO:0007669"/>
    <property type="project" value="UniProtKB-UniRule"/>
</dbReference>
<dbReference type="FunFam" id="3.50.40.10:FF:000001">
    <property type="entry name" value="Phenylalanine--tRNA ligase beta subunit"/>
    <property type="match status" value="1"/>
</dbReference>
<dbReference type="Gene3D" id="2.40.50.140">
    <property type="entry name" value="Nucleic acid-binding proteins"/>
    <property type="match status" value="1"/>
</dbReference>
<dbReference type="SMART" id="SM00896">
    <property type="entry name" value="FDX-ACB"/>
    <property type="match status" value="1"/>
</dbReference>
<sequence>MLCIALNISEVALAHELTLPRKLQDNKMKFSHRWLENYLDKNLEVNTLSEKLTAAGLEVDSIEAVASPFTQVVVGQIKKIDKHPDADKLNVCEVDVGDDELVTIVCGAPNVYAGMKAPVAKIGACLPGDFKIKKSKLRGQPSHGMMCSQKELGLSDESEGLMDLPVDAPVGVDIREYLQLDDHIVEVDLTPNRADCLSVYGVAREVAALTDAKLKPLDQIKLNLVKGVQKQVVSQVSEACPRYFGRMVYNIDAKAQTPLWMKERLRRSGLRSISAIVDITNYVLLELGQPLHAFDADKVGSTVYARMAKDNEKITLLDETEVTLKSNTLVIADEHKALAIAGVMGGLDSSVTDNTQNIFLESAYFAPKAIAGKARQYGLHTDSSHRFERGVDPKLCQYAIDYAARLIVDIAEGEVSEVVKADHYNETTIQIPLRLNKINSILGMDFSATFVEEVLTALNITLTPVDDTSNEIKWLATAPSYRFDMAIEEDLIEEVGRVYGYQNLPMTLPEVTLSQQQVSEHIITLSALKNTLINRGYHEVINYSFIDPKLDGLFFDTAGLALQNPISQDMSVMRQGLIPGLVSTFKANLNRQQSRIRIFEEGVCFQPAETLAHEYSHFAGLVYGDINPLNWQEKTASDFYSVKADVEALLQLNKKSVNYVACEDIDWLHPGQSAYIYQNGEKVGVIGVLHPSVMKVLQIKGKSPVVFELQTSKISNKDVAKFMAISKYPSVSRDIAVIVDCNISAQSLIDAVNKADVNSLNQVDLFDVYQGENLPENKKSIALNLTFQDNTQTLTDELMNDAMAKILKSLKENTDASLRE</sequence>
<dbReference type="CDD" id="cd02796">
    <property type="entry name" value="tRNA_bind_bactPheRS"/>
    <property type="match status" value="1"/>
</dbReference>
<evidence type="ECO:0000256" key="5">
    <source>
        <dbReference type="ARBA" id="ARBA00022555"/>
    </source>
</evidence>
<organism evidence="20 21">
    <name type="scientific">Cysteiniphilum litorale</name>
    <dbReference type="NCBI Taxonomy" id="2056700"/>
    <lineage>
        <taxon>Bacteria</taxon>
        <taxon>Pseudomonadati</taxon>
        <taxon>Pseudomonadota</taxon>
        <taxon>Gammaproteobacteria</taxon>
        <taxon>Thiotrichales</taxon>
        <taxon>Fastidiosibacteraceae</taxon>
        <taxon>Cysteiniphilum</taxon>
    </lineage>
</organism>
<evidence type="ECO:0000256" key="11">
    <source>
        <dbReference type="ARBA" id="ARBA00022884"/>
    </source>
</evidence>
<evidence type="ECO:0000256" key="9">
    <source>
        <dbReference type="ARBA" id="ARBA00022840"/>
    </source>
</evidence>
<dbReference type="InterPro" id="IPR002547">
    <property type="entry name" value="tRNA-bd_dom"/>
</dbReference>
<proteinExistence type="inferred from homology"/>
<dbReference type="SUPFAM" id="SSF54991">
    <property type="entry name" value="Anticodon-binding domain of PheRS"/>
    <property type="match status" value="1"/>
</dbReference>
<evidence type="ECO:0000256" key="14">
    <source>
        <dbReference type="ARBA" id="ARBA00049255"/>
    </source>
</evidence>
<dbReference type="Pfam" id="PF01588">
    <property type="entry name" value="tRNA_bind"/>
    <property type="match status" value="1"/>
</dbReference>
<evidence type="ECO:0000256" key="7">
    <source>
        <dbReference type="ARBA" id="ARBA00022723"/>
    </source>
</evidence>
<dbReference type="InterPro" id="IPR004532">
    <property type="entry name" value="Phe-tRNA-ligase_IIc_bsu_bact"/>
</dbReference>
<dbReference type="SUPFAM" id="SSF50249">
    <property type="entry name" value="Nucleic acid-binding proteins"/>
    <property type="match status" value="1"/>
</dbReference>
<feature type="domain" description="TRNA-binding" evidence="17">
    <location>
        <begin position="66"/>
        <end position="175"/>
    </location>
</feature>
<dbReference type="PROSITE" id="PS50886">
    <property type="entry name" value="TRBD"/>
    <property type="match status" value="1"/>
</dbReference>
<dbReference type="Gene3D" id="3.30.70.380">
    <property type="entry name" value="Ferrodoxin-fold anticodon-binding domain"/>
    <property type="match status" value="1"/>
</dbReference>
<dbReference type="Pfam" id="PF03147">
    <property type="entry name" value="FDX-ACB"/>
    <property type="match status" value="1"/>
</dbReference>
<dbReference type="InterPro" id="IPR041616">
    <property type="entry name" value="PheRS_beta_core"/>
</dbReference>
<dbReference type="InterPro" id="IPR020825">
    <property type="entry name" value="Phe-tRNA_synthase-like_B3/B4"/>
</dbReference>
<gene>
    <name evidence="15 20" type="primary">pheT</name>
    <name evidence="20" type="ORF">GCM10010995_04630</name>
</gene>
<dbReference type="EC" id="6.1.1.20" evidence="15"/>
<comment type="subcellular location">
    <subcellularLocation>
        <location evidence="1 15">Cytoplasm</location>
    </subcellularLocation>
</comment>
<dbReference type="SUPFAM" id="SSF46955">
    <property type="entry name" value="Putative DNA-binding domain"/>
    <property type="match status" value="1"/>
</dbReference>
<dbReference type="GO" id="GO:0009328">
    <property type="term" value="C:phenylalanine-tRNA ligase complex"/>
    <property type="evidence" value="ECO:0007669"/>
    <property type="project" value="TreeGrafter"/>
</dbReference>
<dbReference type="PANTHER" id="PTHR10947">
    <property type="entry name" value="PHENYLALANYL-TRNA SYNTHETASE BETA CHAIN AND LEUCINE-RICH REPEAT-CONTAINING PROTEIN 47"/>
    <property type="match status" value="1"/>
</dbReference>
<evidence type="ECO:0000256" key="10">
    <source>
        <dbReference type="ARBA" id="ARBA00022842"/>
    </source>
</evidence>
<dbReference type="SUPFAM" id="SSF55681">
    <property type="entry name" value="Class II aaRS and biotin synthetases"/>
    <property type="match status" value="1"/>
</dbReference>
<dbReference type="InterPro" id="IPR012340">
    <property type="entry name" value="NA-bd_OB-fold"/>
</dbReference>
<evidence type="ECO:0000256" key="13">
    <source>
        <dbReference type="ARBA" id="ARBA00023146"/>
    </source>
</evidence>
<dbReference type="GO" id="GO:0006432">
    <property type="term" value="P:phenylalanyl-tRNA aminoacylation"/>
    <property type="evidence" value="ECO:0007669"/>
    <property type="project" value="UniProtKB-UniRule"/>
</dbReference>
<dbReference type="HAMAP" id="MF_00283">
    <property type="entry name" value="Phe_tRNA_synth_beta1"/>
    <property type="match status" value="1"/>
</dbReference>
<dbReference type="Gene3D" id="3.30.56.10">
    <property type="match status" value="2"/>
</dbReference>
<feature type="binding site" evidence="15">
    <location>
        <position position="484"/>
    </location>
    <ligand>
        <name>Mg(2+)</name>
        <dbReference type="ChEBI" id="CHEBI:18420"/>
        <note>shared with alpha subunit</note>
    </ligand>
</feature>
<keyword evidence="10 15" id="KW-0460">Magnesium</keyword>
<feature type="domain" description="B5" evidence="19">
    <location>
        <begin position="426"/>
        <end position="506"/>
    </location>
</feature>
<evidence type="ECO:0000256" key="15">
    <source>
        <dbReference type="HAMAP-Rule" id="MF_00283"/>
    </source>
</evidence>
<dbReference type="InterPro" id="IPR005121">
    <property type="entry name" value="Fdx_antiC-bd"/>
</dbReference>
<evidence type="ECO:0000256" key="16">
    <source>
        <dbReference type="PROSITE-ProRule" id="PRU00209"/>
    </source>
</evidence>
<reference evidence="20" key="1">
    <citation type="journal article" date="2014" name="Int. J. Syst. Evol. Microbiol.">
        <title>Complete genome sequence of Corynebacterium casei LMG S-19264T (=DSM 44701T), isolated from a smear-ripened cheese.</title>
        <authorList>
            <consortium name="US DOE Joint Genome Institute (JGI-PGF)"/>
            <person name="Walter F."/>
            <person name="Albersmeier A."/>
            <person name="Kalinowski J."/>
            <person name="Ruckert C."/>
        </authorList>
    </citation>
    <scope>NUCLEOTIDE SEQUENCE</scope>
    <source>
        <strain evidence="20">CGMCC 1.15758</strain>
    </source>
</reference>
<dbReference type="EMBL" id="BMJS01000003">
    <property type="protein sequence ID" value="GGF90370.1"/>
    <property type="molecule type" value="Genomic_DNA"/>
</dbReference>
<dbReference type="Gene3D" id="3.50.40.10">
    <property type="entry name" value="Phenylalanyl-trna Synthetase, Chain B, domain 3"/>
    <property type="match status" value="1"/>
</dbReference>
<keyword evidence="4 15" id="KW-0963">Cytoplasm</keyword>
<dbReference type="FunFam" id="2.40.50.140:FF:000045">
    <property type="entry name" value="Phenylalanine--tRNA ligase beta subunit"/>
    <property type="match status" value="1"/>
</dbReference>
<evidence type="ECO:0000256" key="4">
    <source>
        <dbReference type="ARBA" id="ARBA00022490"/>
    </source>
</evidence>
<evidence type="ECO:0000313" key="21">
    <source>
        <dbReference type="Proteomes" id="UP000636949"/>
    </source>
</evidence>
<keyword evidence="11 16" id="KW-0694">RNA-binding</keyword>
<dbReference type="Proteomes" id="UP000636949">
    <property type="component" value="Unassembled WGS sequence"/>
</dbReference>
<evidence type="ECO:0000256" key="3">
    <source>
        <dbReference type="ARBA" id="ARBA00011209"/>
    </source>
</evidence>
<dbReference type="NCBIfam" id="TIGR00472">
    <property type="entry name" value="pheT_bact"/>
    <property type="match status" value="1"/>
</dbReference>
<comment type="catalytic activity">
    <reaction evidence="14 15">
        <text>tRNA(Phe) + L-phenylalanine + ATP = L-phenylalanyl-tRNA(Phe) + AMP + diphosphate + H(+)</text>
        <dbReference type="Rhea" id="RHEA:19413"/>
        <dbReference type="Rhea" id="RHEA-COMP:9668"/>
        <dbReference type="Rhea" id="RHEA-COMP:9699"/>
        <dbReference type="ChEBI" id="CHEBI:15378"/>
        <dbReference type="ChEBI" id="CHEBI:30616"/>
        <dbReference type="ChEBI" id="CHEBI:33019"/>
        <dbReference type="ChEBI" id="CHEBI:58095"/>
        <dbReference type="ChEBI" id="CHEBI:78442"/>
        <dbReference type="ChEBI" id="CHEBI:78531"/>
        <dbReference type="ChEBI" id="CHEBI:456215"/>
        <dbReference type="EC" id="6.1.1.20"/>
    </reaction>
</comment>
<dbReference type="GO" id="GO:0000049">
    <property type="term" value="F:tRNA binding"/>
    <property type="evidence" value="ECO:0007669"/>
    <property type="project" value="UniProtKB-UniRule"/>
</dbReference>
<evidence type="ECO:0000256" key="8">
    <source>
        <dbReference type="ARBA" id="ARBA00022741"/>
    </source>
</evidence>
<feature type="binding site" evidence="15">
    <location>
        <position position="490"/>
    </location>
    <ligand>
        <name>Mg(2+)</name>
        <dbReference type="ChEBI" id="CHEBI:18420"/>
        <note>shared with alpha subunit</note>
    </ligand>
</feature>
<dbReference type="PROSITE" id="PS51483">
    <property type="entry name" value="B5"/>
    <property type="match status" value="1"/>
</dbReference>
<comment type="similarity">
    <text evidence="2 15">Belongs to the phenylalanyl-tRNA synthetase beta subunit family. Type 1 subfamily.</text>
</comment>
<keyword evidence="12 15" id="KW-0648">Protein biosynthesis</keyword>
<keyword evidence="7 15" id="KW-0479">Metal-binding</keyword>
<feature type="binding site" evidence="15">
    <location>
        <position position="494"/>
    </location>
    <ligand>
        <name>Mg(2+)</name>
        <dbReference type="ChEBI" id="CHEBI:18420"/>
        <note>shared with alpha subunit</note>
    </ligand>
</feature>
<feature type="domain" description="FDX-ACB" evidence="18">
    <location>
        <begin position="726"/>
        <end position="819"/>
    </location>
</feature>
<accession>A0A8J2Z2L5</accession>
<dbReference type="GO" id="GO:0005524">
    <property type="term" value="F:ATP binding"/>
    <property type="evidence" value="ECO:0007669"/>
    <property type="project" value="UniProtKB-UniRule"/>
</dbReference>
<keyword evidence="9 15" id="KW-0067">ATP-binding</keyword>
<dbReference type="SMART" id="SM00873">
    <property type="entry name" value="B3_4"/>
    <property type="match status" value="1"/>
</dbReference>
<evidence type="ECO:0000313" key="20">
    <source>
        <dbReference type="EMBL" id="GGF90370.1"/>
    </source>
</evidence>
<dbReference type="NCBIfam" id="NF045760">
    <property type="entry name" value="YtpR"/>
    <property type="match status" value="1"/>
</dbReference>
<dbReference type="InterPro" id="IPR005147">
    <property type="entry name" value="tRNA_synthase_B5-dom"/>
</dbReference>
<dbReference type="Pfam" id="PF17759">
    <property type="entry name" value="tRNA_synthFbeta"/>
    <property type="match status" value="1"/>
</dbReference>
<name>A0A8J2Z2L5_9GAMM</name>
<keyword evidence="8 15" id="KW-0547">Nucleotide-binding</keyword>
<reference evidence="20" key="2">
    <citation type="submission" date="2020-09" db="EMBL/GenBank/DDBJ databases">
        <authorList>
            <person name="Sun Q."/>
            <person name="Zhou Y."/>
        </authorList>
    </citation>
    <scope>NUCLEOTIDE SEQUENCE</scope>
    <source>
        <strain evidence="20">CGMCC 1.15758</strain>
    </source>
</reference>
<evidence type="ECO:0000256" key="1">
    <source>
        <dbReference type="ARBA" id="ARBA00004496"/>
    </source>
</evidence>
<dbReference type="GO" id="GO:0004826">
    <property type="term" value="F:phenylalanine-tRNA ligase activity"/>
    <property type="evidence" value="ECO:0007669"/>
    <property type="project" value="UniProtKB-UniRule"/>
</dbReference>
<dbReference type="Pfam" id="PF03484">
    <property type="entry name" value="B5"/>
    <property type="match status" value="1"/>
</dbReference>
<comment type="cofactor">
    <cofactor evidence="15">
        <name>Mg(2+)</name>
        <dbReference type="ChEBI" id="CHEBI:18420"/>
    </cofactor>
    <text evidence="15">Binds 2 magnesium ions per tetramer.</text>
</comment>
<keyword evidence="5 16" id="KW-0820">tRNA-binding</keyword>
<protein>
    <recommendedName>
        <fullName evidence="15">Phenylalanine--tRNA ligase beta subunit</fullName>
        <ecNumber evidence="15">6.1.1.20</ecNumber>
    </recommendedName>
    <alternativeName>
        <fullName evidence="15">Phenylalanyl-tRNA synthetase beta subunit</fullName>
        <shortName evidence="15">PheRS</shortName>
    </alternativeName>
</protein>
<dbReference type="InterPro" id="IPR009061">
    <property type="entry name" value="DNA-bd_dom_put_sf"/>
</dbReference>
<comment type="caution">
    <text evidence="20">The sequence shown here is derived from an EMBL/GenBank/DDBJ whole genome shotgun (WGS) entry which is preliminary data.</text>
</comment>
<dbReference type="PROSITE" id="PS51447">
    <property type="entry name" value="FDX_ACB"/>
    <property type="match status" value="1"/>
</dbReference>
<evidence type="ECO:0000259" key="19">
    <source>
        <dbReference type="PROSITE" id="PS51483"/>
    </source>
</evidence>
<keyword evidence="6 15" id="KW-0436">Ligase</keyword>
<evidence type="ECO:0000256" key="6">
    <source>
        <dbReference type="ARBA" id="ARBA00022598"/>
    </source>
</evidence>
<evidence type="ECO:0000256" key="12">
    <source>
        <dbReference type="ARBA" id="ARBA00022917"/>
    </source>
</evidence>
<feature type="binding site" evidence="15">
    <location>
        <position position="493"/>
    </location>
    <ligand>
        <name>Mg(2+)</name>
        <dbReference type="ChEBI" id="CHEBI:18420"/>
        <note>shared with alpha subunit</note>
    </ligand>
</feature>
<dbReference type="FunFam" id="3.30.70.380:FF:000001">
    <property type="entry name" value="Phenylalanine--tRNA ligase beta subunit"/>
    <property type="match status" value="1"/>
</dbReference>
<dbReference type="CDD" id="cd00769">
    <property type="entry name" value="PheRS_beta_core"/>
    <property type="match status" value="1"/>
</dbReference>
<dbReference type="InterPro" id="IPR005146">
    <property type="entry name" value="B3/B4_tRNA-bd"/>
</dbReference>
<evidence type="ECO:0000256" key="2">
    <source>
        <dbReference type="ARBA" id="ARBA00008653"/>
    </source>
</evidence>
<dbReference type="InterPro" id="IPR045060">
    <property type="entry name" value="Phe-tRNA-ligase_IIc_bsu"/>
</dbReference>
<dbReference type="InterPro" id="IPR036690">
    <property type="entry name" value="Fdx_antiC-bd_sf"/>
</dbReference>
<dbReference type="SUPFAM" id="SSF56037">
    <property type="entry name" value="PheT/TilS domain"/>
    <property type="match status" value="1"/>
</dbReference>
<comment type="subunit">
    <text evidence="3 15">Tetramer of two alpha and two beta subunits.</text>
</comment>